<organism evidence="3 4">
    <name type="scientific">Candidatus Nitrosocosmicus oleophilus</name>
    <dbReference type="NCBI Taxonomy" id="1353260"/>
    <lineage>
        <taxon>Archaea</taxon>
        <taxon>Nitrososphaerota</taxon>
        <taxon>Nitrososphaeria</taxon>
        <taxon>Nitrososphaerales</taxon>
        <taxon>Nitrososphaeraceae</taxon>
        <taxon>Candidatus Nitrosocosmicus</taxon>
    </lineage>
</organism>
<feature type="transmembrane region" description="Helical" evidence="2">
    <location>
        <begin position="451"/>
        <end position="473"/>
    </location>
</feature>
<dbReference type="Proteomes" id="UP000058925">
    <property type="component" value="Chromosome"/>
</dbReference>
<dbReference type="GeneID" id="60422610"/>
<keyword evidence="2" id="KW-0472">Membrane</keyword>
<evidence type="ECO:0000313" key="4">
    <source>
        <dbReference type="Proteomes" id="UP000058925"/>
    </source>
</evidence>
<feature type="transmembrane region" description="Helical" evidence="2">
    <location>
        <begin position="493"/>
        <end position="512"/>
    </location>
</feature>
<keyword evidence="4" id="KW-1185">Reference proteome</keyword>
<evidence type="ECO:0000256" key="1">
    <source>
        <dbReference type="SAM" id="Coils"/>
    </source>
</evidence>
<dbReference type="KEGG" id="taa:NMY3_02680"/>
<dbReference type="AlphaFoldDB" id="A0A654M1N3"/>
<keyword evidence="1" id="KW-0175">Coiled coil</keyword>
<proteinExistence type="predicted"/>
<name>A0A654M1N3_9ARCH</name>
<feature type="transmembrane region" description="Helical" evidence="2">
    <location>
        <begin position="388"/>
        <end position="410"/>
    </location>
</feature>
<evidence type="ECO:0000256" key="2">
    <source>
        <dbReference type="SAM" id="Phobius"/>
    </source>
</evidence>
<sequence>MAVDDFDHRYEQFKDKSKSFNRTFAVFIGIIVFFFFFIFLPYLSILDKHKDLNDQIRFLELVQNSLLQFQTNAVAFNTTLHNDNATIVQYYKSITETVANNIQKCNNNQYAHRLIQTSEEDIDEVKGYVKNKAFWLLDICYVIADSRGNSFPALNNSTLLSFYNNNESEKKYHAYSNFVPDSYNEEYESPMLDKSEVENLEYYKSAYYAGSPFWLNYNLINRLDSLNIKHLNQVQVLMNDIAKVKQDINSNSQLFNTSVSEKIVTIKHNLQKLEKNIPNLRDDYVKKFNAASALNHFNFMNSSQTLSATQFNELLSTISSQINEYNPIFSEIDDILRYQLVYYNNTIDNVNKKMTQLEIKKNETTEMLKEIEFPIGKIPLNIIDTVSFFPIGIGLGFLISASLLSDTILLRRGLERFSTLLPIDLHKYRISLLASLWVDPYGSRTLLFIKLLTLVFPLLLFLFSVYYLSIYSSELIKEEEFSGVFVGNNKNNALLYPVSYFVSAVFFAYGYYRLYDALHNYKKPGA</sequence>
<dbReference type="EMBL" id="CP012850">
    <property type="protein sequence ID" value="ALI36870.1"/>
    <property type="molecule type" value="Genomic_DNA"/>
</dbReference>
<accession>A0A654M1N3</accession>
<keyword evidence="2" id="KW-0812">Transmembrane</keyword>
<feature type="transmembrane region" description="Helical" evidence="2">
    <location>
        <begin position="24"/>
        <end position="43"/>
    </location>
</feature>
<keyword evidence="2" id="KW-1133">Transmembrane helix</keyword>
<gene>
    <name evidence="3" type="ORF">NMY3_02680</name>
</gene>
<dbReference type="RefSeq" id="WP_196816066.1">
    <property type="nucleotide sequence ID" value="NZ_CP012850.1"/>
</dbReference>
<protein>
    <submittedName>
        <fullName evidence="3">Uncharacterized protein</fullName>
    </submittedName>
</protein>
<reference evidence="4" key="1">
    <citation type="submission" date="2015-10" db="EMBL/GenBank/DDBJ databases">
        <title>Niche specialization of a soil ammonia-oxidizing archaeon, Candidatus Nitrosocosmicus oleophilus.</title>
        <authorList>
            <person name="Jung M.-Y."/>
            <person name="Rhee S.-K."/>
        </authorList>
    </citation>
    <scope>NUCLEOTIDE SEQUENCE [LARGE SCALE GENOMIC DNA]</scope>
    <source>
        <strain evidence="4">MY3</strain>
    </source>
</reference>
<evidence type="ECO:0000313" key="3">
    <source>
        <dbReference type="EMBL" id="ALI36870.1"/>
    </source>
</evidence>
<feature type="coiled-coil region" evidence="1">
    <location>
        <begin position="256"/>
        <end position="283"/>
    </location>
</feature>